<dbReference type="Proteomes" id="UP000237000">
    <property type="component" value="Unassembled WGS sequence"/>
</dbReference>
<dbReference type="OrthoDB" id="10522194at2759"/>
<evidence type="ECO:0000313" key="2">
    <source>
        <dbReference type="Proteomes" id="UP000237000"/>
    </source>
</evidence>
<reference evidence="2" key="1">
    <citation type="submission" date="2016-06" db="EMBL/GenBank/DDBJ databases">
        <title>Parallel loss of symbiosis genes in relatives of nitrogen-fixing non-legume Parasponia.</title>
        <authorList>
            <person name="Van Velzen R."/>
            <person name="Holmer R."/>
            <person name="Bu F."/>
            <person name="Rutten L."/>
            <person name="Van Zeijl A."/>
            <person name="Liu W."/>
            <person name="Santuari L."/>
            <person name="Cao Q."/>
            <person name="Sharma T."/>
            <person name="Shen D."/>
            <person name="Roswanjaya Y."/>
            <person name="Wardhani T."/>
            <person name="Kalhor M.S."/>
            <person name="Jansen J."/>
            <person name="Van den Hoogen J."/>
            <person name="Gungor B."/>
            <person name="Hartog M."/>
            <person name="Hontelez J."/>
            <person name="Verver J."/>
            <person name="Yang W.-C."/>
            <person name="Schijlen E."/>
            <person name="Repin R."/>
            <person name="Schilthuizen M."/>
            <person name="Schranz E."/>
            <person name="Heidstra R."/>
            <person name="Miyata K."/>
            <person name="Fedorova E."/>
            <person name="Kohlen W."/>
            <person name="Bisseling T."/>
            <person name="Smit S."/>
            <person name="Geurts R."/>
        </authorList>
    </citation>
    <scope>NUCLEOTIDE SEQUENCE [LARGE SCALE GENOMIC DNA]</scope>
    <source>
        <strain evidence="2">cv. RG33-2</strain>
    </source>
</reference>
<keyword evidence="2" id="KW-1185">Reference proteome</keyword>
<name>A0A2P5CWC9_TREOI</name>
<sequence>MLLLKAILAASSDLEHPAELASPFVQFPFTCPAYPHVQQTIFFLLKFLLFLSTVNAEPSDDTLLLAQPSFFRKEFAHHF</sequence>
<evidence type="ECO:0000313" key="1">
    <source>
        <dbReference type="EMBL" id="PON65353.1"/>
    </source>
</evidence>
<proteinExistence type="predicted"/>
<dbReference type="InParanoid" id="A0A2P5CWC9"/>
<protein>
    <submittedName>
        <fullName evidence="1">Uncharacterized protein</fullName>
    </submittedName>
</protein>
<dbReference type="EMBL" id="JXTC01000321">
    <property type="protein sequence ID" value="PON65353.1"/>
    <property type="molecule type" value="Genomic_DNA"/>
</dbReference>
<gene>
    <name evidence="1" type="ORF">TorRG33x02_271190</name>
</gene>
<dbReference type="AlphaFoldDB" id="A0A2P5CWC9"/>
<organism evidence="1 2">
    <name type="scientific">Trema orientale</name>
    <name type="common">Charcoal tree</name>
    <name type="synonym">Celtis orientalis</name>
    <dbReference type="NCBI Taxonomy" id="63057"/>
    <lineage>
        <taxon>Eukaryota</taxon>
        <taxon>Viridiplantae</taxon>
        <taxon>Streptophyta</taxon>
        <taxon>Embryophyta</taxon>
        <taxon>Tracheophyta</taxon>
        <taxon>Spermatophyta</taxon>
        <taxon>Magnoliopsida</taxon>
        <taxon>eudicotyledons</taxon>
        <taxon>Gunneridae</taxon>
        <taxon>Pentapetalae</taxon>
        <taxon>rosids</taxon>
        <taxon>fabids</taxon>
        <taxon>Rosales</taxon>
        <taxon>Cannabaceae</taxon>
        <taxon>Trema</taxon>
    </lineage>
</organism>
<accession>A0A2P5CWC9</accession>
<comment type="caution">
    <text evidence="1">The sequence shown here is derived from an EMBL/GenBank/DDBJ whole genome shotgun (WGS) entry which is preliminary data.</text>
</comment>